<dbReference type="Proteomes" id="UP000238413">
    <property type="component" value="Chromosome"/>
</dbReference>
<keyword evidence="1" id="KW-0812">Transmembrane</keyword>
<feature type="transmembrane region" description="Helical" evidence="1">
    <location>
        <begin position="41"/>
        <end position="61"/>
    </location>
</feature>
<name>A0ABM6SSQ8_9ACTN</name>
<reference evidence="2 3" key="1">
    <citation type="submission" date="2018-02" db="EMBL/GenBank/DDBJ databases">
        <title>Complete genome sequence of Streptomyces dengpaensis, the producer of angucyclines.</title>
        <authorList>
            <person name="Yumei L."/>
        </authorList>
    </citation>
    <scope>NUCLEOTIDE SEQUENCE [LARGE SCALE GENOMIC DNA]</scope>
    <source>
        <strain evidence="2 3">XZHG99</strain>
    </source>
</reference>
<feature type="transmembrane region" description="Helical" evidence="1">
    <location>
        <begin position="213"/>
        <end position="238"/>
    </location>
</feature>
<dbReference type="NCBIfam" id="NF038065">
    <property type="entry name" value="Pr6Pr"/>
    <property type="match status" value="1"/>
</dbReference>
<feature type="transmembrane region" description="Helical" evidence="1">
    <location>
        <begin position="139"/>
        <end position="161"/>
    </location>
</feature>
<feature type="transmembrane region" description="Helical" evidence="1">
    <location>
        <begin position="173"/>
        <end position="193"/>
    </location>
</feature>
<organism evidence="2 3">
    <name type="scientific">Streptomyces dengpaensis</name>
    <dbReference type="NCBI Taxonomy" id="2049881"/>
    <lineage>
        <taxon>Bacteria</taxon>
        <taxon>Bacillati</taxon>
        <taxon>Actinomycetota</taxon>
        <taxon>Actinomycetes</taxon>
        <taxon>Kitasatosporales</taxon>
        <taxon>Streptomycetaceae</taxon>
        <taxon>Streptomyces</taxon>
    </lineage>
</organism>
<proteinExistence type="predicted"/>
<evidence type="ECO:0000313" key="3">
    <source>
        <dbReference type="Proteomes" id="UP000238413"/>
    </source>
</evidence>
<keyword evidence="1" id="KW-1133">Transmembrane helix</keyword>
<evidence type="ECO:0000313" key="2">
    <source>
        <dbReference type="EMBL" id="AVH57394.1"/>
    </source>
</evidence>
<feature type="transmembrane region" description="Helical" evidence="1">
    <location>
        <begin position="67"/>
        <end position="88"/>
    </location>
</feature>
<accession>A0ABM6SSQ8</accession>
<dbReference type="EMBL" id="CP026652">
    <property type="protein sequence ID" value="AVH57394.1"/>
    <property type="molecule type" value="Genomic_DNA"/>
</dbReference>
<keyword evidence="1" id="KW-0472">Membrane</keyword>
<dbReference type="RefSeq" id="WP_099504973.1">
    <property type="nucleotide sequence ID" value="NZ_CP026652.1"/>
</dbReference>
<dbReference type="InterPro" id="IPR049713">
    <property type="entry name" value="Pr6Pr-like"/>
</dbReference>
<keyword evidence="3" id="KW-1185">Reference proteome</keyword>
<sequence length="266" mass="28082">MIAPIPRDIPDLPAIPGIPPPVPFIVPAGAVVAPARRPAAAAFRLLVALAAVAGVTIDLILGSPLRVLSYFSIQSNVVVAIAFAASAWHAWTARRPLPGAVTGGTLVYIVITGLVYHLILANQSGGFSMTGEADSPSGWQAVANQLLHTATPIAVLIDWLLLTSPTPLTVRNAATWVLYPVVYLGFSLARGAAMSPGTPDRYLYPFVDAERHGYGWVLGNAAILGVAFCALALLTVTLDHLRPDPVRRRVRRPENRISSPATGGLK</sequence>
<protein>
    <submittedName>
        <fullName evidence="2">Integral membrane regulator</fullName>
    </submittedName>
</protein>
<gene>
    <name evidence="2" type="ORF">C4B68_18225</name>
</gene>
<feature type="transmembrane region" description="Helical" evidence="1">
    <location>
        <begin position="100"/>
        <end position="119"/>
    </location>
</feature>
<evidence type="ECO:0000256" key="1">
    <source>
        <dbReference type="SAM" id="Phobius"/>
    </source>
</evidence>